<dbReference type="InterPro" id="IPR041583">
    <property type="entry name" value="TetR_C_31"/>
</dbReference>
<dbReference type="PANTHER" id="PTHR30055">
    <property type="entry name" value="HTH-TYPE TRANSCRIPTIONAL REGULATOR RUTR"/>
    <property type="match status" value="1"/>
</dbReference>
<evidence type="ECO:0000313" key="4">
    <source>
        <dbReference type="EMBL" id="TDD22059.1"/>
    </source>
</evidence>
<dbReference type="Gene3D" id="1.10.357.10">
    <property type="entry name" value="Tetracycline Repressor, domain 2"/>
    <property type="match status" value="1"/>
</dbReference>
<dbReference type="RefSeq" id="WP_132322307.1">
    <property type="nucleotide sequence ID" value="NZ_SMKR01000085.1"/>
</dbReference>
<dbReference type="Proteomes" id="UP000295172">
    <property type="component" value="Unassembled WGS sequence"/>
</dbReference>
<dbReference type="InterPro" id="IPR050109">
    <property type="entry name" value="HTH-type_TetR-like_transc_reg"/>
</dbReference>
<dbReference type="Pfam" id="PF17940">
    <property type="entry name" value="TetR_C_31"/>
    <property type="match status" value="1"/>
</dbReference>
<sequence>MRANPERRTALVDAAIEVLAADGARGLTFRSVDVTAGVPNGTTSNYFSSRDDLLLQSGLRVHDRLGADSAHLGQPPSPEFLTSLPQLLRDRLTRDRAGYLALLELRLEATRRPALQEALAERVRANLDENIRLHREHGLPGDPLLFYLTIGGFMLEQLTLPGVLPDGLLEKVVEHGVRGFVGGGP</sequence>
<dbReference type="InterPro" id="IPR001647">
    <property type="entry name" value="HTH_TetR"/>
</dbReference>
<organism evidence="4 5">
    <name type="scientific">Kribbella turkmenica</name>
    <dbReference type="NCBI Taxonomy" id="2530375"/>
    <lineage>
        <taxon>Bacteria</taxon>
        <taxon>Bacillati</taxon>
        <taxon>Actinomycetota</taxon>
        <taxon>Actinomycetes</taxon>
        <taxon>Propionibacteriales</taxon>
        <taxon>Kribbellaceae</taxon>
        <taxon>Kribbella</taxon>
    </lineage>
</organism>
<keyword evidence="5" id="KW-1185">Reference proteome</keyword>
<dbReference type="OrthoDB" id="7506349at2"/>
<dbReference type="AlphaFoldDB" id="A0A4R4WWC1"/>
<dbReference type="SUPFAM" id="SSF46689">
    <property type="entry name" value="Homeodomain-like"/>
    <property type="match status" value="1"/>
</dbReference>
<comment type="caution">
    <text evidence="4">The sequence shown here is derived from an EMBL/GenBank/DDBJ whole genome shotgun (WGS) entry which is preliminary data.</text>
</comment>
<gene>
    <name evidence="4" type="ORF">E1218_19885</name>
</gene>
<dbReference type="PANTHER" id="PTHR30055:SF231">
    <property type="entry name" value="TRANSCRIPTIONAL REGULATORY PROTEIN (PROBABLY DEOR-FAMILY)-RELATED"/>
    <property type="match status" value="1"/>
</dbReference>
<accession>A0A4R4WWC1</accession>
<dbReference type="Pfam" id="PF00440">
    <property type="entry name" value="TetR_N"/>
    <property type="match status" value="1"/>
</dbReference>
<feature type="domain" description="HTH tetR-type" evidence="3">
    <location>
        <begin position="5"/>
        <end position="65"/>
    </location>
</feature>
<dbReference type="GO" id="GO:0003700">
    <property type="term" value="F:DNA-binding transcription factor activity"/>
    <property type="evidence" value="ECO:0007669"/>
    <property type="project" value="TreeGrafter"/>
</dbReference>
<proteinExistence type="predicted"/>
<keyword evidence="1 2" id="KW-0238">DNA-binding</keyword>
<dbReference type="EMBL" id="SMKR01000085">
    <property type="protein sequence ID" value="TDD22059.1"/>
    <property type="molecule type" value="Genomic_DNA"/>
</dbReference>
<name>A0A4R4WWC1_9ACTN</name>
<protein>
    <submittedName>
        <fullName evidence="4">TetR/AcrR family transcriptional regulator</fullName>
    </submittedName>
</protein>
<evidence type="ECO:0000256" key="2">
    <source>
        <dbReference type="PROSITE-ProRule" id="PRU00335"/>
    </source>
</evidence>
<evidence type="ECO:0000256" key="1">
    <source>
        <dbReference type="ARBA" id="ARBA00023125"/>
    </source>
</evidence>
<feature type="DNA-binding region" description="H-T-H motif" evidence="2">
    <location>
        <begin position="28"/>
        <end position="47"/>
    </location>
</feature>
<evidence type="ECO:0000313" key="5">
    <source>
        <dbReference type="Proteomes" id="UP000295172"/>
    </source>
</evidence>
<reference evidence="4 5" key="1">
    <citation type="submission" date="2019-02" db="EMBL/GenBank/DDBJ databases">
        <title>Draft genome sequences of novel Actinobacteria.</title>
        <authorList>
            <person name="Sahin N."/>
            <person name="Ay H."/>
            <person name="Saygin H."/>
        </authorList>
    </citation>
    <scope>NUCLEOTIDE SEQUENCE [LARGE SCALE GENOMIC DNA]</scope>
    <source>
        <strain evidence="4 5">16K104</strain>
    </source>
</reference>
<dbReference type="GO" id="GO:0000976">
    <property type="term" value="F:transcription cis-regulatory region binding"/>
    <property type="evidence" value="ECO:0007669"/>
    <property type="project" value="TreeGrafter"/>
</dbReference>
<evidence type="ECO:0000259" key="3">
    <source>
        <dbReference type="PROSITE" id="PS50977"/>
    </source>
</evidence>
<dbReference type="InterPro" id="IPR009057">
    <property type="entry name" value="Homeodomain-like_sf"/>
</dbReference>
<dbReference type="PROSITE" id="PS50977">
    <property type="entry name" value="HTH_TETR_2"/>
    <property type="match status" value="1"/>
</dbReference>